<feature type="region of interest" description="Disordered" evidence="1">
    <location>
        <begin position="379"/>
        <end position="399"/>
    </location>
</feature>
<reference evidence="2 3" key="1">
    <citation type="journal article" date="2023" name="Plants (Basel)">
        <title>Bridging the Gap: Combining Genomics and Transcriptomics Approaches to Understand Stylosanthes scabra, an Orphan Legume from the Brazilian Caatinga.</title>
        <authorList>
            <person name="Ferreira-Neto J.R.C."/>
            <person name="da Silva M.D."/>
            <person name="Binneck E."/>
            <person name="de Melo N.F."/>
            <person name="da Silva R.H."/>
            <person name="de Melo A.L.T.M."/>
            <person name="Pandolfi V."/>
            <person name="Bustamante F.O."/>
            <person name="Brasileiro-Vidal A.C."/>
            <person name="Benko-Iseppon A.M."/>
        </authorList>
    </citation>
    <scope>NUCLEOTIDE SEQUENCE [LARGE SCALE GENOMIC DNA]</scope>
    <source>
        <tissue evidence="2">Leaves</tissue>
    </source>
</reference>
<dbReference type="Proteomes" id="UP001341840">
    <property type="component" value="Unassembled WGS sequence"/>
</dbReference>
<sequence length="432" mass="48882">MVRKTAANKRARAACEAPPPLLSRIPLRRWFPSKEIWHDFEDLYSKMPILKPKFLTEGLLPEDKNGHGDFRMVFNLADVEYALGLDGLASIWGLQNRGITFKGGSNPHMSMVNFDCEVAQRMLRVTNVTSEKYSIGRMTTDHRLLHYVLTYVLLPRKGNHRTVNEEDLIILWATVKECELNWPYLITHKLMYYTTGQIETGLGHSMIKDGGSHQKFFHRNTDGKLREMFIARITTSLMAMASAAREEEQRWTFDDAMRSLSSPSLHTIVAAPLLEEAEKDASALSFVHPTGASPIVSMARGGRRQAAGHDQRQPSVCSSDIHRLNATMHLVGAQHFQVPRMLELRRGSVPMPPPPHLLNAGGHRPTVSTFLSERRPSHYKMSHTTSNPASTATQLAATDEKMREERVCYRKVDWLRARVQQTPAEGPDDVLR</sequence>
<protein>
    <submittedName>
        <fullName evidence="2">Uncharacterized protein</fullName>
    </submittedName>
</protein>
<proteinExistence type="predicted"/>
<organism evidence="2 3">
    <name type="scientific">Stylosanthes scabra</name>
    <dbReference type="NCBI Taxonomy" id="79078"/>
    <lineage>
        <taxon>Eukaryota</taxon>
        <taxon>Viridiplantae</taxon>
        <taxon>Streptophyta</taxon>
        <taxon>Embryophyta</taxon>
        <taxon>Tracheophyta</taxon>
        <taxon>Spermatophyta</taxon>
        <taxon>Magnoliopsida</taxon>
        <taxon>eudicotyledons</taxon>
        <taxon>Gunneridae</taxon>
        <taxon>Pentapetalae</taxon>
        <taxon>rosids</taxon>
        <taxon>fabids</taxon>
        <taxon>Fabales</taxon>
        <taxon>Fabaceae</taxon>
        <taxon>Papilionoideae</taxon>
        <taxon>50 kb inversion clade</taxon>
        <taxon>dalbergioids sensu lato</taxon>
        <taxon>Dalbergieae</taxon>
        <taxon>Pterocarpus clade</taxon>
        <taxon>Stylosanthes</taxon>
    </lineage>
</organism>
<evidence type="ECO:0000313" key="3">
    <source>
        <dbReference type="Proteomes" id="UP001341840"/>
    </source>
</evidence>
<comment type="caution">
    <text evidence="2">The sequence shown here is derived from an EMBL/GenBank/DDBJ whole genome shotgun (WGS) entry which is preliminary data.</text>
</comment>
<feature type="compositionally biased region" description="Polar residues" evidence="1">
    <location>
        <begin position="382"/>
        <end position="396"/>
    </location>
</feature>
<evidence type="ECO:0000313" key="2">
    <source>
        <dbReference type="EMBL" id="MED6151158.1"/>
    </source>
</evidence>
<evidence type="ECO:0000256" key="1">
    <source>
        <dbReference type="SAM" id="MobiDB-lite"/>
    </source>
</evidence>
<gene>
    <name evidence="2" type="ORF">PIB30_079610</name>
</gene>
<name>A0ABU6TTE9_9FABA</name>
<accession>A0ABU6TTE9</accession>
<keyword evidence="3" id="KW-1185">Reference proteome</keyword>
<dbReference type="EMBL" id="JASCZI010091755">
    <property type="protein sequence ID" value="MED6151158.1"/>
    <property type="molecule type" value="Genomic_DNA"/>
</dbReference>